<keyword evidence="6" id="KW-0631">Potassium channel</keyword>
<evidence type="ECO:0000256" key="2">
    <source>
        <dbReference type="ARBA" id="ARBA00006920"/>
    </source>
</evidence>
<dbReference type="PANTHER" id="PTHR31462">
    <property type="entry name" value="ENDOSOMAL/LYSOSOMAL POTASSIUM CHANNEL TMEM175"/>
    <property type="match status" value="1"/>
</dbReference>
<gene>
    <name evidence="14" type="ORF">FHG12_07300</name>
</gene>
<evidence type="ECO:0000256" key="11">
    <source>
        <dbReference type="ARBA" id="ARBA00023303"/>
    </source>
</evidence>
<accession>A0A5B7ZYG3</accession>
<dbReference type="EMBL" id="CP040896">
    <property type="protein sequence ID" value="QDA59927.1"/>
    <property type="molecule type" value="Genomic_DNA"/>
</dbReference>
<comment type="catalytic activity">
    <reaction evidence="12">
        <text>K(+)(in) = K(+)(out)</text>
        <dbReference type="Rhea" id="RHEA:29463"/>
        <dbReference type="ChEBI" id="CHEBI:29103"/>
    </reaction>
</comment>
<organism evidence="14 15">
    <name type="scientific">Hymenobacter jejuensis</name>
    <dbReference type="NCBI Taxonomy" id="2502781"/>
    <lineage>
        <taxon>Bacteria</taxon>
        <taxon>Pseudomonadati</taxon>
        <taxon>Bacteroidota</taxon>
        <taxon>Cytophagia</taxon>
        <taxon>Cytophagales</taxon>
        <taxon>Hymenobacteraceae</taxon>
        <taxon>Hymenobacter</taxon>
    </lineage>
</organism>
<dbReference type="RefSeq" id="WP_139515106.1">
    <property type="nucleotide sequence ID" value="NZ_CP040896.1"/>
</dbReference>
<keyword evidence="8 13" id="KW-1133">Transmembrane helix</keyword>
<comment type="similarity">
    <text evidence="2">Belongs to the TMEM175 family.</text>
</comment>
<dbReference type="InterPro" id="IPR010617">
    <property type="entry name" value="TMEM175-like"/>
</dbReference>
<evidence type="ECO:0000256" key="10">
    <source>
        <dbReference type="ARBA" id="ARBA00023136"/>
    </source>
</evidence>
<keyword evidence="7" id="KW-0630">Potassium</keyword>
<dbReference type="PANTHER" id="PTHR31462:SF5">
    <property type="entry name" value="ENDOSOMAL_LYSOSOMAL PROTON CHANNEL TMEM175"/>
    <property type="match status" value="1"/>
</dbReference>
<evidence type="ECO:0000256" key="12">
    <source>
        <dbReference type="ARBA" id="ARBA00034430"/>
    </source>
</evidence>
<keyword evidence="15" id="KW-1185">Reference proteome</keyword>
<sequence>MSHSDERLPLQQDDRMEFQVERMILFTDAVFAIAITLLIIEIKVPEMHHPTEQEALGALFRITPKFVGFFIGFFIIAIYWVAHHRIFRFVHSYDSKLIWINILFLLSIVVMPFTTAFQSEYVNLKTPWIVYSINVAFTGFMQVRLQSYLRDPANGIVRPRAVGHPDLDLARPLMSPAVFLLSILLAYVLPGFMLRMLPMVLFPLFSIYVRRRYNRQAQVYNHQITSGLAA</sequence>
<evidence type="ECO:0000256" key="9">
    <source>
        <dbReference type="ARBA" id="ARBA00023065"/>
    </source>
</evidence>
<keyword evidence="9" id="KW-0406">Ion transport</keyword>
<dbReference type="Pfam" id="PF06736">
    <property type="entry name" value="TMEM175"/>
    <property type="match status" value="1"/>
</dbReference>
<name>A0A5B7ZYG3_9BACT</name>
<dbReference type="AlphaFoldDB" id="A0A5B7ZYG3"/>
<reference evidence="14 15" key="1">
    <citation type="submission" date="2019-06" db="EMBL/GenBank/DDBJ databases">
        <authorList>
            <person name="Srinivasan S."/>
        </authorList>
    </citation>
    <scope>NUCLEOTIDE SEQUENCE [LARGE SCALE GENOMIC DNA]</scope>
    <source>
        <strain evidence="14 15">17J68-5</strain>
    </source>
</reference>
<dbReference type="OrthoDB" id="7626281at2"/>
<feature type="transmembrane region" description="Helical" evidence="13">
    <location>
        <begin position="97"/>
        <end position="116"/>
    </location>
</feature>
<evidence type="ECO:0000256" key="3">
    <source>
        <dbReference type="ARBA" id="ARBA00022448"/>
    </source>
</evidence>
<feature type="transmembrane region" description="Helical" evidence="13">
    <location>
        <begin position="177"/>
        <end position="205"/>
    </location>
</feature>
<feature type="transmembrane region" description="Helical" evidence="13">
    <location>
        <begin position="23"/>
        <end position="42"/>
    </location>
</feature>
<feature type="transmembrane region" description="Helical" evidence="13">
    <location>
        <begin position="62"/>
        <end position="82"/>
    </location>
</feature>
<keyword evidence="10 13" id="KW-0472">Membrane</keyword>
<keyword evidence="4" id="KW-0633">Potassium transport</keyword>
<evidence type="ECO:0000256" key="8">
    <source>
        <dbReference type="ARBA" id="ARBA00022989"/>
    </source>
</evidence>
<evidence type="ECO:0000313" key="14">
    <source>
        <dbReference type="EMBL" id="QDA59927.1"/>
    </source>
</evidence>
<evidence type="ECO:0000313" key="15">
    <source>
        <dbReference type="Proteomes" id="UP000305398"/>
    </source>
</evidence>
<dbReference type="GO" id="GO:0016020">
    <property type="term" value="C:membrane"/>
    <property type="evidence" value="ECO:0007669"/>
    <property type="project" value="UniProtKB-SubCell"/>
</dbReference>
<keyword evidence="5 13" id="KW-0812">Transmembrane</keyword>
<dbReference type="Proteomes" id="UP000305398">
    <property type="component" value="Chromosome"/>
</dbReference>
<evidence type="ECO:0000256" key="4">
    <source>
        <dbReference type="ARBA" id="ARBA00022538"/>
    </source>
</evidence>
<evidence type="ECO:0000256" key="6">
    <source>
        <dbReference type="ARBA" id="ARBA00022826"/>
    </source>
</evidence>
<evidence type="ECO:0000256" key="7">
    <source>
        <dbReference type="ARBA" id="ARBA00022958"/>
    </source>
</evidence>
<dbReference type="GO" id="GO:0005267">
    <property type="term" value="F:potassium channel activity"/>
    <property type="evidence" value="ECO:0007669"/>
    <property type="project" value="UniProtKB-KW"/>
</dbReference>
<dbReference type="KEGG" id="hyj:FHG12_07300"/>
<keyword evidence="3" id="KW-0813">Transport</keyword>
<dbReference type="GO" id="GO:0015252">
    <property type="term" value="F:proton channel activity"/>
    <property type="evidence" value="ECO:0007669"/>
    <property type="project" value="InterPro"/>
</dbReference>
<evidence type="ECO:0000256" key="5">
    <source>
        <dbReference type="ARBA" id="ARBA00022692"/>
    </source>
</evidence>
<evidence type="ECO:0000256" key="1">
    <source>
        <dbReference type="ARBA" id="ARBA00004141"/>
    </source>
</evidence>
<keyword evidence="11" id="KW-0407">Ion channel</keyword>
<proteinExistence type="inferred from homology"/>
<comment type="subcellular location">
    <subcellularLocation>
        <location evidence="1">Membrane</location>
        <topology evidence="1">Multi-pass membrane protein</topology>
    </subcellularLocation>
</comment>
<evidence type="ECO:0000256" key="13">
    <source>
        <dbReference type="SAM" id="Phobius"/>
    </source>
</evidence>
<protein>
    <submittedName>
        <fullName evidence="14">DUF1211 domain-containing protein</fullName>
    </submittedName>
</protein>